<keyword evidence="2" id="KW-0812">Transmembrane</keyword>
<reference evidence="3 4" key="1">
    <citation type="journal article" date="2019" name="Nat. Ecol. Evol.">
        <title>Megaphylogeny resolves global patterns of mushroom evolution.</title>
        <authorList>
            <person name="Varga T."/>
            <person name="Krizsan K."/>
            <person name="Foldi C."/>
            <person name="Dima B."/>
            <person name="Sanchez-Garcia M."/>
            <person name="Sanchez-Ramirez S."/>
            <person name="Szollosi G.J."/>
            <person name="Szarkandi J.G."/>
            <person name="Papp V."/>
            <person name="Albert L."/>
            <person name="Andreopoulos W."/>
            <person name="Angelini C."/>
            <person name="Antonin V."/>
            <person name="Barry K.W."/>
            <person name="Bougher N.L."/>
            <person name="Buchanan P."/>
            <person name="Buyck B."/>
            <person name="Bense V."/>
            <person name="Catcheside P."/>
            <person name="Chovatia M."/>
            <person name="Cooper J."/>
            <person name="Damon W."/>
            <person name="Desjardin D."/>
            <person name="Finy P."/>
            <person name="Geml J."/>
            <person name="Haridas S."/>
            <person name="Hughes K."/>
            <person name="Justo A."/>
            <person name="Karasinski D."/>
            <person name="Kautmanova I."/>
            <person name="Kiss B."/>
            <person name="Kocsube S."/>
            <person name="Kotiranta H."/>
            <person name="LaButti K.M."/>
            <person name="Lechner B.E."/>
            <person name="Liimatainen K."/>
            <person name="Lipzen A."/>
            <person name="Lukacs Z."/>
            <person name="Mihaltcheva S."/>
            <person name="Morgado L.N."/>
            <person name="Niskanen T."/>
            <person name="Noordeloos M.E."/>
            <person name="Ohm R.A."/>
            <person name="Ortiz-Santana B."/>
            <person name="Ovrebo C."/>
            <person name="Racz N."/>
            <person name="Riley R."/>
            <person name="Savchenko A."/>
            <person name="Shiryaev A."/>
            <person name="Soop K."/>
            <person name="Spirin V."/>
            <person name="Szebenyi C."/>
            <person name="Tomsovsky M."/>
            <person name="Tulloss R.E."/>
            <person name="Uehling J."/>
            <person name="Grigoriev I.V."/>
            <person name="Vagvolgyi C."/>
            <person name="Papp T."/>
            <person name="Martin F.M."/>
            <person name="Miettinen O."/>
            <person name="Hibbett D.S."/>
            <person name="Nagy L.G."/>
        </authorList>
    </citation>
    <scope>NUCLEOTIDE SEQUENCE [LARGE SCALE GENOMIC DNA]</scope>
    <source>
        <strain evidence="3 4">HHB13444</strain>
    </source>
</reference>
<proteinExistence type="predicted"/>
<feature type="transmembrane region" description="Helical" evidence="2">
    <location>
        <begin position="7"/>
        <end position="29"/>
    </location>
</feature>
<dbReference type="InParanoid" id="A0A5C3PJ02"/>
<evidence type="ECO:0000313" key="3">
    <source>
        <dbReference type="EMBL" id="TFK88308.1"/>
    </source>
</evidence>
<dbReference type="EMBL" id="ML211117">
    <property type="protein sequence ID" value="TFK88308.1"/>
    <property type="molecule type" value="Genomic_DNA"/>
</dbReference>
<feature type="region of interest" description="Disordered" evidence="1">
    <location>
        <begin position="108"/>
        <end position="138"/>
    </location>
</feature>
<keyword evidence="4" id="KW-1185">Reference proteome</keyword>
<name>A0A5C3PJ02_9APHY</name>
<protein>
    <submittedName>
        <fullName evidence="3">Uncharacterized protein</fullName>
    </submittedName>
</protein>
<gene>
    <name evidence="3" type="ORF">K466DRAFT_76686</name>
</gene>
<feature type="transmembrane region" description="Helical" evidence="2">
    <location>
        <begin position="35"/>
        <end position="54"/>
    </location>
</feature>
<dbReference type="STRING" id="1314778.A0A5C3PJ02"/>
<evidence type="ECO:0000256" key="2">
    <source>
        <dbReference type="SAM" id="Phobius"/>
    </source>
</evidence>
<evidence type="ECO:0000313" key="4">
    <source>
        <dbReference type="Proteomes" id="UP000308197"/>
    </source>
</evidence>
<dbReference type="AlphaFoldDB" id="A0A5C3PJ02"/>
<keyword evidence="2" id="KW-1133">Transmembrane helix</keyword>
<evidence type="ECO:0000256" key="1">
    <source>
        <dbReference type="SAM" id="MobiDB-lite"/>
    </source>
</evidence>
<sequence>MFRGGITYFAVLFTLNVLHLILSVTAVALDNGPGSLVTEFTAPITAILISHFLLELQEANKMVVGLDPDDPLRSSRDPSFISSLGNFVNPGLSTRSDDDSVELQVRSRLETPGEEEGGGQPETAKADESLVISPRDLA</sequence>
<keyword evidence="2" id="KW-0472">Membrane</keyword>
<dbReference type="Proteomes" id="UP000308197">
    <property type="component" value="Unassembled WGS sequence"/>
</dbReference>
<accession>A0A5C3PJ02</accession>
<organism evidence="3 4">
    <name type="scientific">Polyporus arcularius HHB13444</name>
    <dbReference type="NCBI Taxonomy" id="1314778"/>
    <lineage>
        <taxon>Eukaryota</taxon>
        <taxon>Fungi</taxon>
        <taxon>Dikarya</taxon>
        <taxon>Basidiomycota</taxon>
        <taxon>Agaricomycotina</taxon>
        <taxon>Agaricomycetes</taxon>
        <taxon>Polyporales</taxon>
        <taxon>Polyporaceae</taxon>
        <taxon>Polyporus</taxon>
    </lineage>
</organism>